<dbReference type="InterPro" id="IPR046887">
    <property type="entry name" value="RsmE_PUA-like"/>
</dbReference>
<evidence type="ECO:0000256" key="5">
    <source>
        <dbReference type="ARBA" id="ARBA00022490"/>
    </source>
</evidence>
<evidence type="ECO:0000256" key="7">
    <source>
        <dbReference type="ARBA" id="ARBA00022603"/>
    </source>
</evidence>
<dbReference type="InterPro" id="IPR029026">
    <property type="entry name" value="tRNA_m1G_MTases_N"/>
</dbReference>
<gene>
    <name evidence="15" type="ORF">AAIA72_16150</name>
</gene>
<evidence type="ECO:0000256" key="2">
    <source>
        <dbReference type="ARBA" id="ARBA00005528"/>
    </source>
</evidence>
<dbReference type="SUPFAM" id="SSF75217">
    <property type="entry name" value="alpha/beta knot"/>
    <property type="match status" value="1"/>
</dbReference>
<comment type="similarity">
    <text evidence="2 12">Belongs to the RNA methyltransferase RsmE family.</text>
</comment>
<dbReference type="PANTHER" id="PTHR30027:SF3">
    <property type="entry name" value="16S RRNA (URACIL(1498)-N(3))-METHYLTRANSFERASE"/>
    <property type="match status" value="1"/>
</dbReference>
<dbReference type="PIRSF" id="PIRSF015601">
    <property type="entry name" value="MTase_slr0722"/>
    <property type="match status" value="1"/>
</dbReference>
<dbReference type="KEGG" id="tcd:AAIA72_16150"/>
<feature type="domain" description="Ribosomal RNA small subunit methyltransferase E methyltransferase" evidence="13">
    <location>
        <begin position="75"/>
        <end position="235"/>
    </location>
</feature>
<dbReference type="InterPro" id="IPR006700">
    <property type="entry name" value="RsmE"/>
</dbReference>
<name>A0AB39UWF9_9GAMM</name>
<dbReference type="Pfam" id="PF20260">
    <property type="entry name" value="PUA_4"/>
    <property type="match status" value="1"/>
</dbReference>
<evidence type="ECO:0000256" key="1">
    <source>
        <dbReference type="ARBA" id="ARBA00004496"/>
    </source>
</evidence>
<evidence type="ECO:0000256" key="11">
    <source>
        <dbReference type="ARBA" id="ARBA00047944"/>
    </source>
</evidence>
<feature type="domain" description="Ribosomal RNA small subunit methyltransferase E PUA-like" evidence="14">
    <location>
        <begin position="25"/>
        <end position="66"/>
    </location>
</feature>
<keyword evidence="8 12" id="KW-0808">Transferase</keyword>
<dbReference type="RefSeq" id="WP_369601317.1">
    <property type="nucleotide sequence ID" value="NZ_CP154858.1"/>
</dbReference>
<protein>
    <recommendedName>
        <fullName evidence="4 12">Ribosomal RNA small subunit methyltransferase E</fullName>
        <ecNumber evidence="3 12">2.1.1.193</ecNumber>
    </recommendedName>
</protein>
<evidence type="ECO:0000256" key="3">
    <source>
        <dbReference type="ARBA" id="ARBA00012328"/>
    </source>
</evidence>
<dbReference type="GO" id="GO:0070042">
    <property type="term" value="F:rRNA (uridine-N3-)-methyltransferase activity"/>
    <property type="evidence" value="ECO:0007669"/>
    <property type="project" value="TreeGrafter"/>
</dbReference>
<dbReference type="InterPro" id="IPR029028">
    <property type="entry name" value="Alpha/beta_knot_MTases"/>
</dbReference>
<dbReference type="AlphaFoldDB" id="A0AB39UWF9"/>
<proteinExistence type="inferred from homology"/>
<evidence type="ECO:0000259" key="13">
    <source>
        <dbReference type="Pfam" id="PF04452"/>
    </source>
</evidence>
<comment type="subcellular location">
    <subcellularLocation>
        <location evidence="1 12">Cytoplasm</location>
    </subcellularLocation>
</comment>
<dbReference type="InterPro" id="IPR015947">
    <property type="entry name" value="PUA-like_sf"/>
</dbReference>
<dbReference type="Pfam" id="PF04452">
    <property type="entry name" value="Methyltrans_RNA"/>
    <property type="match status" value="1"/>
</dbReference>
<organism evidence="15">
    <name type="scientific">Thermohahella caldifontis</name>
    <dbReference type="NCBI Taxonomy" id="3142973"/>
    <lineage>
        <taxon>Bacteria</taxon>
        <taxon>Pseudomonadati</taxon>
        <taxon>Pseudomonadota</taxon>
        <taxon>Gammaproteobacteria</taxon>
        <taxon>Oceanospirillales</taxon>
        <taxon>Hahellaceae</taxon>
        <taxon>Thermohahella</taxon>
    </lineage>
</organism>
<dbReference type="InterPro" id="IPR046886">
    <property type="entry name" value="RsmE_MTase_dom"/>
</dbReference>
<evidence type="ECO:0000256" key="6">
    <source>
        <dbReference type="ARBA" id="ARBA00022552"/>
    </source>
</evidence>
<dbReference type="EC" id="2.1.1.193" evidence="3 12"/>
<dbReference type="CDD" id="cd18084">
    <property type="entry name" value="RsmE-like"/>
    <property type="match status" value="1"/>
</dbReference>
<evidence type="ECO:0000256" key="8">
    <source>
        <dbReference type="ARBA" id="ARBA00022679"/>
    </source>
</evidence>
<dbReference type="SUPFAM" id="SSF88697">
    <property type="entry name" value="PUA domain-like"/>
    <property type="match status" value="1"/>
</dbReference>
<evidence type="ECO:0000256" key="9">
    <source>
        <dbReference type="ARBA" id="ARBA00022691"/>
    </source>
</evidence>
<accession>A0AB39UWF9</accession>
<evidence type="ECO:0000256" key="10">
    <source>
        <dbReference type="ARBA" id="ARBA00025699"/>
    </source>
</evidence>
<evidence type="ECO:0000259" key="14">
    <source>
        <dbReference type="Pfam" id="PF20260"/>
    </source>
</evidence>
<keyword evidence="7 12" id="KW-0489">Methyltransferase</keyword>
<dbReference type="Gene3D" id="3.40.1280.10">
    <property type="match status" value="1"/>
</dbReference>
<evidence type="ECO:0000256" key="4">
    <source>
        <dbReference type="ARBA" id="ARBA00013673"/>
    </source>
</evidence>
<keyword evidence="5 12" id="KW-0963">Cytoplasm</keyword>
<dbReference type="EMBL" id="CP154858">
    <property type="protein sequence ID" value="XDT72306.1"/>
    <property type="molecule type" value="Genomic_DNA"/>
</dbReference>
<dbReference type="GO" id="GO:0005737">
    <property type="term" value="C:cytoplasm"/>
    <property type="evidence" value="ECO:0007669"/>
    <property type="project" value="UniProtKB-SubCell"/>
</dbReference>
<keyword evidence="9 12" id="KW-0949">S-adenosyl-L-methionine</keyword>
<evidence type="ECO:0000256" key="12">
    <source>
        <dbReference type="PIRNR" id="PIRNR015601"/>
    </source>
</evidence>
<comment type="catalytic activity">
    <reaction evidence="11 12">
        <text>uridine(1498) in 16S rRNA + S-adenosyl-L-methionine = N(3)-methyluridine(1498) in 16S rRNA + S-adenosyl-L-homocysteine + H(+)</text>
        <dbReference type="Rhea" id="RHEA:42920"/>
        <dbReference type="Rhea" id="RHEA-COMP:10283"/>
        <dbReference type="Rhea" id="RHEA-COMP:10284"/>
        <dbReference type="ChEBI" id="CHEBI:15378"/>
        <dbReference type="ChEBI" id="CHEBI:57856"/>
        <dbReference type="ChEBI" id="CHEBI:59789"/>
        <dbReference type="ChEBI" id="CHEBI:65315"/>
        <dbReference type="ChEBI" id="CHEBI:74502"/>
        <dbReference type="EC" id="2.1.1.193"/>
    </reaction>
</comment>
<comment type="function">
    <text evidence="10 12">Specifically methylates the N3 position of the uracil ring of uridine 1498 (m3U1498) in 16S rRNA. Acts on the fully assembled 30S ribosomal subunit.</text>
</comment>
<dbReference type="Gene3D" id="2.40.240.20">
    <property type="entry name" value="Hypothetical PUA domain-like, domain 1"/>
    <property type="match status" value="1"/>
</dbReference>
<dbReference type="PANTHER" id="PTHR30027">
    <property type="entry name" value="RIBOSOMAL RNA SMALL SUBUNIT METHYLTRANSFERASE E"/>
    <property type="match status" value="1"/>
</dbReference>
<keyword evidence="6 12" id="KW-0698">rRNA processing</keyword>
<sequence>MSSPRFFVDTSLTTGTDVRIEGNPAHHMARVLRMRPGDHVRLFNGDGNEYTGHITHLDKRHVAVHIDTREEVRRESPLHTTLGLVLSKGDRFDWALQKATELGVSAIQPLTSQRCEVRLSPERLEKKMPHWQQVLISACEQCGRNQVPVLHPVQSLGSWVNAISADRKLVLAPGMTGSPLDGPVPHSAALLIGPEGGLSDSEIQQARGEGFEPVTFGPRIWRTETAPVAALAILQWQWGDFRPRQGE</sequence>
<dbReference type="GO" id="GO:0070475">
    <property type="term" value="P:rRNA base methylation"/>
    <property type="evidence" value="ECO:0007669"/>
    <property type="project" value="TreeGrafter"/>
</dbReference>
<evidence type="ECO:0000313" key="15">
    <source>
        <dbReference type="EMBL" id="XDT72306.1"/>
    </source>
</evidence>
<reference evidence="15" key="1">
    <citation type="submission" date="2024-05" db="EMBL/GenBank/DDBJ databases">
        <title>Genome sequencing of novel strain.</title>
        <authorList>
            <person name="Ganbat D."/>
            <person name="Ganbat S."/>
            <person name="Lee S.-J."/>
        </authorList>
    </citation>
    <scope>NUCLEOTIDE SEQUENCE</scope>
    <source>
        <strain evidence="15">SMD15-11</strain>
    </source>
</reference>